<feature type="region of interest" description="Disordered" evidence="1">
    <location>
        <begin position="90"/>
        <end position="113"/>
    </location>
</feature>
<evidence type="ECO:0000313" key="2">
    <source>
        <dbReference type="EMBL" id="CAB4277623.1"/>
    </source>
</evidence>
<name>A0A6J5UP05_PRUAR</name>
<organism evidence="2 3">
    <name type="scientific">Prunus armeniaca</name>
    <name type="common">Apricot</name>
    <name type="synonym">Armeniaca vulgaris</name>
    <dbReference type="NCBI Taxonomy" id="36596"/>
    <lineage>
        <taxon>Eukaryota</taxon>
        <taxon>Viridiplantae</taxon>
        <taxon>Streptophyta</taxon>
        <taxon>Embryophyta</taxon>
        <taxon>Tracheophyta</taxon>
        <taxon>Spermatophyta</taxon>
        <taxon>Magnoliopsida</taxon>
        <taxon>eudicotyledons</taxon>
        <taxon>Gunneridae</taxon>
        <taxon>Pentapetalae</taxon>
        <taxon>rosids</taxon>
        <taxon>fabids</taxon>
        <taxon>Rosales</taxon>
        <taxon>Rosaceae</taxon>
        <taxon>Amygdaloideae</taxon>
        <taxon>Amygdaleae</taxon>
        <taxon>Prunus</taxon>
    </lineage>
</organism>
<proteinExistence type="predicted"/>
<reference evidence="2 3" key="1">
    <citation type="submission" date="2020-05" db="EMBL/GenBank/DDBJ databases">
        <authorList>
            <person name="Campoy J."/>
            <person name="Schneeberger K."/>
            <person name="Spophaly S."/>
        </authorList>
    </citation>
    <scope>NUCLEOTIDE SEQUENCE [LARGE SCALE GENOMIC DNA]</scope>
    <source>
        <strain evidence="2">PruArmRojPasFocal</strain>
    </source>
</reference>
<evidence type="ECO:0000256" key="1">
    <source>
        <dbReference type="SAM" id="MobiDB-lite"/>
    </source>
</evidence>
<protein>
    <recommendedName>
        <fullName evidence="4">Transposase MuDR plant domain-containing protein</fullName>
    </recommendedName>
</protein>
<accession>A0A6J5UP05</accession>
<feature type="compositionally biased region" description="Acidic residues" evidence="1">
    <location>
        <begin position="15"/>
        <end position="27"/>
    </location>
</feature>
<feature type="region of interest" description="Disordered" evidence="1">
    <location>
        <begin position="1"/>
        <end position="74"/>
    </location>
</feature>
<feature type="compositionally biased region" description="Acidic residues" evidence="1">
    <location>
        <begin position="35"/>
        <end position="45"/>
    </location>
</feature>
<dbReference type="EMBL" id="CAEKDK010000004">
    <property type="protein sequence ID" value="CAB4277623.1"/>
    <property type="molecule type" value="Genomic_DNA"/>
</dbReference>
<evidence type="ECO:0008006" key="4">
    <source>
        <dbReference type="Google" id="ProtNLM"/>
    </source>
</evidence>
<gene>
    <name evidence="2" type="ORF">CURHAP_LOCUS27416</name>
</gene>
<dbReference type="AlphaFoldDB" id="A0A6J5UP05"/>
<evidence type="ECO:0000313" key="3">
    <source>
        <dbReference type="Proteomes" id="UP000507222"/>
    </source>
</evidence>
<sequence>MKTRKARTRTTSCHDEEESADSLDSDFADPNFSCDDNDDDVDFDEWVDKQTEWVGDGAKGKEPESTNAGVESWDWGADVELDLEEYDSDNVQPKYYSDDDTPMTDRWPEFNPATDMADPEFEVGMKFSDCKVYRAAVREQFIKRNKDVVFVRSEAFKLKADEKTLQVKKYEGEHTCGIVWENPTVKSS</sequence>
<dbReference type="Proteomes" id="UP000507222">
    <property type="component" value="Unassembled WGS sequence"/>
</dbReference>